<evidence type="ECO:0000313" key="1">
    <source>
        <dbReference type="EMBL" id="PON83623.1"/>
    </source>
</evidence>
<dbReference type="EMBL" id="JXTC01000175">
    <property type="protein sequence ID" value="PON83623.1"/>
    <property type="molecule type" value="Genomic_DNA"/>
</dbReference>
<sequence length="135" mass="15295">MCPLITRATRLENTHNAPIVVQARKNGNIRKNFKFTIQPHRHVVVYYSDLRVEYNYSMTYVDAFPVGQEDQGTDVDTSHLRDNEVIVFGFENGMVTANPIKGKCLARLGLFKWFVSPTPIPDQQGREVGGVEDVV</sequence>
<dbReference type="AlphaFoldDB" id="A0A2P5EDL3"/>
<dbReference type="Proteomes" id="UP000237000">
    <property type="component" value="Unassembled WGS sequence"/>
</dbReference>
<organism evidence="1 2">
    <name type="scientific">Trema orientale</name>
    <name type="common">Charcoal tree</name>
    <name type="synonym">Celtis orientalis</name>
    <dbReference type="NCBI Taxonomy" id="63057"/>
    <lineage>
        <taxon>Eukaryota</taxon>
        <taxon>Viridiplantae</taxon>
        <taxon>Streptophyta</taxon>
        <taxon>Embryophyta</taxon>
        <taxon>Tracheophyta</taxon>
        <taxon>Spermatophyta</taxon>
        <taxon>Magnoliopsida</taxon>
        <taxon>eudicotyledons</taxon>
        <taxon>Gunneridae</taxon>
        <taxon>Pentapetalae</taxon>
        <taxon>rosids</taxon>
        <taxon>fabids</taxon>
        <taxon>Rosales</taxon>
        <taxon>Cannabaceae</taxon>
        <taxon>Trema</taxon>
    </lineage>
</organism>
<gene>
    <name evidence="1" type="ORF">TorRG33x02_205800</name>
</gene>
<name>A0A2P5EDL3_TREOI</name>
<proteinExistence type="predicted"/>
<dbReference type="OrthoDB" id="10276485at2759"/>
<accession>A0A2P5EDL3</accession>
<protein>
    <submittedName>
        <fullName evidence="1">Uncharacterized protein</fullName>
    </submittedName>
</protein>
<reference evidence="2" key="1">
    <citation type="submission" date="2016-06" db="EMBL/GenBank/DDBJ databases">
        <title>Parallel loss of symbiosis genes in relatives of nitrogen-fixing non-legume Parasponia.</title>
        <authorList>
            <person name="Van Velzen R."/>
            <person name="Holmer R."/>
            <person name="Bu F."/>
            <person name="Rutten L."/>
            <person name="Van Zeijl A."/>
            <person name="Liu W."/>
            <person name="Santuari L."/>
            <person name="Cao Q."/>
            <person name="Sharma T."/>
            <person name="Shen D."/>
            <person name="Roswanjaya Y."/>
            <person name="Wardhani T."/>
            <person name="Kalhor M.S."/>
            <person name="Jansen J."/>
            <person name="Van den Hoogen J."/>
            <person name="Gungor B."/>
            <person name="Hartog M."/>
            <person name="Hontelez J."/>
            <person name="Verver J."/>
            <person name="Yang W.-C."/>
            <person name="Schijlen E."/>
            <person name="Repin R."/>
            <person name="Schilthuizen M."/>
            <person name="Schranz E."/>
            <person name="Heidstra R."/>
            <person name="Miyata K."/>
            <person name="Fedorova E."/>
            <person name="Kohlen W."/>
            <person name="Bisseling T."/>
            <person name="Smit S."/>
            <person name="Geurts R."/>
        </authorList>
    </citation>
    <scope>NUCLEOTIDE SEQUENCE [LARGE SCALE GENOMIC DNA]</scope>
    <source>
        <strain evidence="2">cv. RG33-2</strain>
    </source>
</reference>
<evidence type="ECO:0000313" key="2">
    <source>
        <dbReference type="Proteomes" id="UP000237000"/>
    </source>
</evidence>
<dbReference type="InParanoid" id="A0A2P5EDL3"/>
<comment type="caution">
    <text evidence="1">The sequence shown here is derived from an EMBL/GenBank/DDBJ whole genome shotgun (WGS) entry which is preliminary data.</text>
</comment>
<keyword evidence="2" id="KW-1185">Reference proteome</keyword>